<name>A0A511JGC4_9CELL</name>
<dbReference type="RefSeq" id="WP_146844440.1">
    <property type="nucleotide sequence ID" value="NZ_BJWH01000001.1"/>
</dbReference>
<evidence type="ECO:0008006" key="3">
    <source>
        <dbReference type="Google" id="ProtNLM"/>
    </source>
</evidence>
<dbReference type="EMBL" id="BJWH01000001">
    <property type="protein sequence ID" value="GEL96879.1"/>
    <property type="molecule type" value="Genomic_DNA"/>
</dbReference>
<accession>A0A511JGC4</accession>
<reference evidence="1 2" key="1">
    <citation type="submission" date="2019-07" db="EMBL/GenBank/DDBJ databases">
        <title>Whole genome shotgun sequence of Cellulomonas terrae NBRC 100819.</title>
        <authorList>
            <person name="Hosoyama A."/>
            <person name="Uohara A."/>
            <person name="Ohji S."/>
            <person name="Ichikawa N."/>
        </authorList>
    </citation>
    <scope>NUCLEOTIDE SEQUENCE [LARGE SCALE GENOMIC DNA]</scope>
    <source>
        <strain evidence="1 2">NBRC 100819</strain>
    </source>
</reference>
<dbReference type="Pfam" id="PF04237">
    <property type="entry name" value="YjbR"/>
    <property type="match status" value="1"/>
</dbReference>
<dbReference type="InterPro" id="IPR058532">
    <property type="entry name" value="YjbR/MT2646/Rv2570-like"/>
</dbReference>
<organism evidence="1 2">
    <name type="scientific">Cellulomonas terrae</name>
    <dbReference type="NCBI Taxonomy" id="311234"/>
    <lineage>
        <taxon>Bacteria</taxon>
        <taxon>Bacillati</taxon>
        <taxon>Actinomycetota</taxon>
        <taxon>Actinomycetes</taxon>
        <taxon>Micrococcales</taxon>
        <taxon>Cellulomonadaceae</taxon>
        <taxon>Cellulomonas</taxon>
    </lineage>
</organism>
<proteinExistence type="predicted"/>
<keyword evidence="2" id="KW-1185">Reference proteome</keyword>
<dbReference type="SUPFAM" id="SSF142906">
    <property type="entry name" value="YjbR-like"/>
    <property type="match status" value="1"/>
</dbReference>
<gene>
    <name evidence="1" type="ORF">CTE05_04260</name>
</gene>
<evidence type="ECO:0000313" key="1">
    <source>
        <dbReference type="EMBL" id="GEL96879.1"/>
    </source>
</evidence>
<comment type="caution">
    <text evidence="1">The sequence shown here is derived from an EMBL/GenBank/DDBJ whole genome shotgun (WGS) entry which is preliminary data.</text>
</comment>
<dbReference type="InterPro" id="IPR038056">
    <property type="entry name" value="YjbR-like_sf"/>
</dbReference>
<dbReference type="Proteomes" id="UP000321049">
    <property type="component" value="Unassembled WGS sequence"/>
</dbReference>
<dbReference type="OrthoDB" id="954305at2"/>
<evidence type="ECO:0000313" key="2">
    <source>
        <dbReference type="Proteomes" id="UP000321049"/>
    </source>
</evidence>
<protein>
    <recommendedName>
        <fullName evidence="3">MmcQ/YjbR family DNA-binding protein</fullName>
    </recommendedName>
</protein>
<dbReference type="AlphaFoldDB" id="A0A511JGC4"/>
<sequence>MDLDDARRAALALPEVTERQSWGQPAWFHRNLVARLWDEDRLTVRVEDDGERLALVEQEPALYSTTDHHAGTNLVLIAMDVVDAETLQAHLAESWWWAAPPVLRRRYPHLGPPQEGG</sequence>